<dbReference type="InterPro" id="IPR043216">
    <property type="entry name" value="PAP-like"/>
</dbReference>
<dbReference type="CDD" id="cd03390">
    <property type="entry name" value="PAP2_containing_1_like"/>
    <property type="match status" value="1"/>
</dbReference>
<feature type="transmembrane region" description="Helical" evidence="7">
    <location>
        <begin position="238"/>
        <end position="258"/>
    </location>
</feature>
<evidence type="ECO:0000256" key="2">
    <source>
        <dbReference type="ARBA" id="ARBA00008816"/>
    </source>
</evidence>
<dbReference type="Gene3D" id="1.20.144.10">
    <property type="entry name" value="Phosphatidic acid phosphatase type 2/haloperoxidase"/>
    <property type="match status" value="1"/>
</dbReference>
<proteinExistence type="inferred from homology"/>
<evidence type="ECO:0000256" key="6">
    <source>
        <dbReference type="SAM" id="MobiDB-lite"/>
    </source>
</evidence>
<keyword evidence="5 7" id="KW-0472">Membrane</keyword>
<feature type="transmembrane region" description="Helical" evidence="7">
    <location>
        <begin position="270"/>
        <end position="288"/>
    </location>
</feature>
<feature type="transmembrane region" description="Helical" evidence="7">
    <location>
        <begin position="12"/>
        <end position="36"/>
    </location>
</feature>
<dbReference type="GO" id="GO:0006644">
    <property type="term" value="P:phospholipid metabolic process"/>
    <property type="evidence" value="ECO:0007669"/>
    <property type="project" value="InterPro"/>
</dbReference>
<dbReference type="InterPro" id="IPR036938">
    <property type="entry name" value="PAP2/HPO_sf"/>
</dbReference>
<dbReference type="Proteomes" id="UP001166286">
    <property type="component" value="Unassembled WGS sequence"/>
</dbReference>
<dbReference type="InterPro" id="IPR000326">
    <property type="entry name" value="PAP2/HPO"/>
</dbReference>
<feature type="transmembrane region" description="Helical" evidence="7">
    <location>
        <begin position="195"/>
        <end position="218"/>
    </location>
</feature>
<evidence type="ECO:0000256" key="5">
    <source>
        <dbReference type="ARBA" id="ARBA00023136"/>
    </source>
</evidence>
<gene>
    <name evidence="9" type="ORF">JMJ35_008899</name>
</gene>
<dbReference type="FunFam" id="1.20.144.10:FF:000042">
    <property type="entry name" value="PAP2 domain protein"/>
    <property type="match status" value="1"/>
</dbReference>
<feature type="domain" description="Phosphatidic acid phosphatase type 2/haloperoxidase" evidence="8">
    <location>
        <begin position="109"/>
        <end position="288"/>
    </location>
</feature>
<evidence type="ECO:0000313" key="9">
    <source>
        <dbReference type="EMBL" id="KAK0508623.1"/>
    </source>
</evidence>
<dbReference type="AlphaFoldDB" id="A0AA39QT15"/>
<keyword evidence="3 7" id="KW-0812">Transmembrane</keyword>
<protein>
    <recommendedName>
        <fullName evidence="8">Phosphatidic acid phosphatase type 2/haloperoxidase domain-containing protein</fullName>
    </recommendedName>
</protein>
<sequence>MAPGTRRFSRRLILSYVVDWVIILAIAAVGAAFSAITPNRRPFNIANPDISFPYVSKEKISTSLLVVIGLVIPGVLVFIVSLFIGVGPTSGEPASRTKLWKRKLWEWNAGWMGLGLSLAIAFLITDGTKNLVGKPRPDLLGRCNPDLSRLLSSTVGGIGDQVDEGINLVSWTICRNPGSTLDDGFRSFPSGHSSFSFAGLTYLALFLCAKLAITIPVLNHLILGHSDYNVRFLRKQAAAAPTYLIVFPLIPICAAIYVSSTRYSDFKHHGFDIISGAILGIASAWLGFRWYHLPISRGGGWAWAPRTYDRAFGRGIGLLTYVSNDAGYNKQTRDLESGPYRTRNTEGGDIVRPYRTSEGSEGIQLDDLTNTQGTVLGSNPGQRPIS</sequence>
<feature type="region of interest" description="Disordered" evidence="6">
    <location>
        <begin position="332"/>
        <end position="364"/>
    </location>
</feature>
<dbReference type="GO" id="GO:0008195">
    <property type="term" value="F:phosphatidate phosphatase activity"/>
    <property type="evidence" value="ECO:0007669"/>
    <property type="project" value="TreeGrafter"/>
</dbReference>
<dbReference type="SMART" id="SM00014">
    <property type="entry name" value="acidPPc"/>
    <property type="match status" value="1"/>
</dbReference>
<name>A0AA39QT15_9LECA</name>
<evidence type="ECO:0000256" key="4">
    <source>
        <dbReference type="ARBA" id="ARBA00022989"/>
    </source>
</evidence>
<comment type="caution">
    <text evidence="9">The sequence shown here is derived from an EMBL/GenBank/DDBJ whole genome shotgun (WGS) entry which is preliminary data.</text>
</comment>
<dbReference type="GO" id="GO:0016020">
    <property type="term" value="C:membrane"/>
    <property type="evidence" value="ECO:0007669"/>
    <property type="project" value="UniProtKB-SubCell"/>
</dbReference>
<keyword evidence="4 7" id="KW-1133">Transmembrane helix</keyword>
<dbReference type="PANTHER" id="PTHR10165">
    <property type="entry name" value="LIPID PHOSPHATE PHOSPHATASE"/>
    <property type="match status" value="1"/>
</dbReference>
<dbReference type="EMBL" id="JAFEKC020000020">
    <property type="protein sequence ID" value="KAK0508623.1"/>
    <property type="molecule type" value="Genomic_DNA"/>
</dbReference>
<evidence type="ECO:0000256" key="7">
    <source>
        <dbReference type="SAM" id="Phobius"/>
    </source>
</evidence>
<dbReference type="Pfam" id="PF01569">
    <property type="entry name" value="PAP2"/>
    <property type="match status" value="1"/>
</dbReference>
<dbReference type="SUPFAM" id="SSF48317">
    <property type="entry name" value="Acid phosphatase/Vanadium-dependent haloperoxidase"/>
    <property type="match status" value="1"/>
</dbReference>
<evidence type="ECO:0000256" key="3">
    <source>
        <dbReference type="ARBA" id="ARBA00022692"/>
    </source>
</evidence>
<feature type="transmembrane region" description="Helical" evidence="7">
    <location>
        <begin position="107"/>
        <end position="125"/>
    </location>
</feature>
<keyword evidence="10" id="KW-1185">Reference proteome</keyword>
<feature type="transmembrane region" description="Helical" evidence="7">
    <location>
        <begin position="64"/>
        <end position="86"/>
    </location>
</feature>
<comment type="subcellular location">
    <subcellularLocation>
        <location evidence="1">Membrane</location>
        <topology evidence="1">Multi-pass membrane protein</topology>
    </subcellularLocation>
</comment>
<evidence type="ECO:0000313" key="10">
    <source>
        <dbReference type="Proteomes" id="UP001166286"/>
    </source>
</evidence>
<organism evidence="9 10">
    <name type="scientific">Cladonia borealis</name>
    <dbReference type="NCBI Taxonomy" id="184061"/>
    <lineage>
        <taxon>Eukaryota</taxon>
        <taxon>Fungi</taxon>
        <taxon>Dikarya</taxon>
        <taxon>Ascomycota</taxon>
        <taxon>Pezizomycotina</taxon>
        <taxon>Lecanoromycetes</taxon>
        <taxon>OSLEUM clade</taxon>
        <taxon>Lecanoromycetidae</taxon>
        <taxon>Lecanorales</taxon>
        <taxon>Lecanorineae</taxon>
        <taxon>Cladoniaceae</taxon>
        <taxon>Cladonia</taxon>
    </lineage>
</organism>
<comment type="similarity">
    <text evidence="2">Belongs to the PA-phosphatase related phosphoesterase family.</text>
</comment>
<evidence type="ECO:0000259" key="8">
    <source>
        <dbReference type="SMART" id="SM00014"/>
    </source>
</evidence>
<evidence type="ECO:0000256" key="1">
    <source>
        <dbReference type="ARBA" id="ARBA00004141"/>
    </source>
</evidence>
<dbReference type="PANTHER" id="PTHR10165:SF154">
    <property type="entry name" value="PAP2 DOMAIN PROTEIN (AFU_ORTHOLOGUE AFUA_1G09730)"/>
    <property type="match status" value="1"/>
</dbReference>
<dbReference type="GO" id="GO:0046839">
    <property type="term" value="P:phospholipid dephosphorylation"/>
    <property type="evidence" value="ECO:0007669"/>
    <property type="project" value="TreeGrafter"/>
</dbReference>
<accession>A0AA39QT15</accession>
<reference evidence="9" key="1">
    <citation type="submission" date="2023-03" db="EMBL/GenBank/DDBJ databases">
        <title>Complete genome of Cladonia borealis.</title>
        <authorList>
            <person name="Park H."/>
        </authorList>
    </citation>
    <scope>NUCLEOTIDE SEQUENCE</scope>
    <source>
        <strain evidence="9">ANT050790</strain>
    </source>
</reference>